<keyword evidence="1" id="KW-0805">Transcription regulation</keyword>
<sequence>MAFTDHYALGGPSCCISSEPKFRYIECSNVGGMGLREEKKERTRVALVEAAVRLFGEQGYERTTVAEIAAAAGMSTRTFFLHFPAKEDVLLGNARARVEKGLAAVGAREPGQSVGSVLGAALAAMVADVAEHDLPSGLAAARARLAAEEPSLRARLLQGLIAAHTDLADALVRAFPGELDEVTAAAVVGAAVGAVSATAEAALRQGLPTTEIQAALRTALNFAATHLQGR</sequence>
<dbReference type="PANTHER" id="PTHR30055:SF234">
    <property type="entry name" value="HTH-TYPE TRANSCRIPTIONAL REGULATOR BETI"/>
    <property type="match status" value="1"/>
</dbReference>
<dbReference type="GO" id="GO:0003700">
    <property type="term" value="F:DNA-binding transcription factor activity"/>
    <property type="evidence" value="ECO:0007669"/>
    <property type="project" value="TreeGrafter"/>
</dbReference>
<dbReference type="EMBL" id="FNVT01000002">
    <property type="protein sequence ID" value="SEG33817.1"/>
    <property type="molecule type" value="Genomic_DNA"/>
</dbReference>
<keyword evidence="3" id="KW-0804">Transcription</keyword>
<dbReference type="PRINTS" id="PR00455">
    <property type="entry name" value="HTHTETR"/>
</dbReference>
<protein>
    <submittedName>
        <fullName evidence="6">DNA-binding transcriptional regulator, AcrR family</fullName>
    </submittedName>
</protein>
<name>A0A1H5ZDU8_9ACTN</name>
<dbReference type="InterPro" id="IPR009057">
    <property type="entry name" value="Homeodomain-like_sf"/>
</dbReference>
<evidence type="ECO:0000256" key="3">
    <source>
        <dbReference type="ARBA" id="ARBA00023163"/>
    </source>
</evidence>
<keyword evidence="7" id="KW-1185">Reference proteome</keyword>
<dbReference type="Gene3D" id="1.10.357.10">
    <property type="entry name" value="Tetracycline Repressor, domain 2"/>
    <property type="match status" value="1"/>
</dbReference>
<evidence type="ECO:0000259" key="5">
    <source>
        <dbReference type="PROSITE" id="PS50977"/>
    </source>
</evidence>
<dbReference type="PROSITE" id="PS50977">
    <property type="entry name" value="HTH_TETR_2"/>
    <property type="match status" value="1"/>
</dbReference>
<feature type="domain" description="HTH tetR-type" evidence="5">
    <location>
        <begin position="41"/>
        <end position="101"/>
    </location>
</feature>
<keyword evidence="2 4" id="KW-0238">DNA-binding</keyword>
<gene>
    <name evidence="6" type="ORF">SAMN05444920_102633</name>
</gene>
<organism evidence="6 7">
    <name type="scientific">Nonomuraea solani</name>
    <dbReference type="NCBI Taxonomy" id="1144553"/>
    <lineage>
        <taxon>Bacteria</taxon>
        <taxon>Bacillati</taxon>
        <taxon>Actinomycetota</taxon>
        <taxon>Actinomycetes</taxon>
        <taxon>Streptosporangiales</taxon>
        <taxon>Streptosporangiaceae</taxon>
        <taxon>Nonomuraea</taxon>
    </lineage>
</organism>
<dbReference type="Proteomes" id="UP000236732">
    <property type="component" value="Unassembled WGS sequence"/>
</dbReference>
<evidence type="ECO:0000313" key="6">
    <source>
        <dbReference type="EMBL" id="SEG33817.1"/>
    </source>
</evidence>
<evidence type="ECO:0000256" key="4">
    <source>
        <dbReference type="PROSITE-ProRule" id="PRU00335"/>
    </source>
</evidence>
<dbReference type="Pfam" id="PF00440">
    <property type="entry name" value="TetR_N"/>
    <property type="match status" value="1"/>
</dbReference>
<evidence type="ECO:0000256" key="1">
    <source>
        <dbReference type="ARBA" id="ARBA00023015"/>
    </source>
</evidence>
<proteinExistence type="predicted"/>
<dbReference type="InterPro" id="IPR001647">
    <property type="entry name" value="HTH_TetR"/>
</dbReference>
<dbReference type="GO" id="GO:0000976">
    <property type="term" value="F:transcription cis-regulatory region binding"/>
    <property type="evidence" value="ECO:0007669"/>
    <property type="project" value="TreeGrafter"/>
</dbReference>
<dbReference type="PANTHER" id="PTHR30055">
    <property type="entry name" value="HTH-TYPE TRANSCRIPTIONAL REGULATOR RUTR"/>
    <property type="match status" value="1"/>
</dbReference>
<dbReference type="InterPro" id="IPR050109">
    <property type="entry name" value="HTH-type_TetR-like_transc_reg"/>
</dbReference>
<accession>A0A1H5ZDU8</accession>
<dbReference type="AlphaFoldDB" id="A0A1H5ZDU8"/>
<dbReference type="Gene3D" id="1.10.10.60">
    <property type="entry name" value="Homeodomain-like"/>
    <property type="match status" value="1"/>
</dbReference>
<feature type="DNA-binding region" description="H-T-H motif" evidence="4">
    <location>
        <begin position="64"/>
        <end position="83"/>
    </location>
</feature>
<evidence type="ECO:0000313" key="7">
    <source>
        <dbReference type="Proteomes" id="UP000236732"/>
    </source>
</evidence>
<dbReference type="SUPFAM" id="SSF46689">
    <property type="entry name" value="Homeodomain-like"/>
    <property type="match status" value="1"/>
</dbReference>
<reference evidence="6 7" key="1">
    <citation type="submission" date="2016-10" db="EMBL/GenBank/DDBJ databases">
        <authorList>
            <person name="de Groot N.N."/>
        </authorList>
    </citation>
    <scope>NUCLEOTIDE SEQUENCE [LARGE SCALE GENOMIC DNA]</scope>
    <source>
        <strain evidence="6 7">CGMCC 4.7037</strain>
    </source>
</reference>
<evidence type="ECO:0000256" key="2">
    <source>
        <dbReference type="ARBA" id="ARBA00023125"/>
    </source>
</evidence>